<evidence type="ECO:0000256" key="6">
    <source>
        <dbReference type="SAM" id="Phobius"/>
    </source>
</evidence>
<keyword evidence="4 6" id="KW-0472">Membrane</keyword>
<accession>A0A8K0KZA3</accession>
<dbReference type="PANTHER" id="PTHR35042:SF1">
    <property type="entry name" value="DUF1772-DOMAIN-CONTAINING PROTEIN"/>
    <property type="match status" value="1"/>
</dbReference>
<name>A0A8K0KZA3_9PEZI</name>
<evidence type="ECO:0000256" key="4">
    <source>
        <dbReference type="ARBA" id="ARBA00023136"/>
    </source>
</evidence>
<evidence type="ECO:0000256" key="3">
    <source>
        <dbReference type="ARBA" id="ARBA00022989"/>
    </source>
</evidence>
<comment type="similarity">
    <text evidence="5">Belongs to the anthrone oxygenase family.</text>
</comment>
<keyword evidence="2 6" id="KW-0812">Transmembrane</keyword>
<evidence type="ECO:0000256" key="5">
    <source>
        <dbReference type="ARBA" id="ARBA00034313"/>
    </source>
</evidence>
<dbReference type="AlphaFoldDB" id="A0A8K0KZA3"/>
<dbReference type="InterPro" id="IPR013901">
    <property type="entry name" value="Anthrone_oxy"/>
</dbReference>
<evidence type="ECO:0000313" key="7">
    <source>
        <dbReference type="EMBL" id="KAG8626167.1"/>
    </source>
</evidence>
<dbReference type="PANTHER" id="PTHR35042">
    <property type="entry name" value="ANTHRONE OXYGENASE ENCC"/>
    <property type="match status" value="1"/>
</dbReference>
<proteinExistence type="inferred from homology"/>
<evidence type="ECO:0000256" key="1">
    <source>
        <dbReference type="ARBA" id="ARBA00004141"/>
    </source>
</evidence>
<comment type="subcellular location">
    <subcellularLocation>
        <location evidence="1">Membrane</location>
        <topology evidence="1">Multi-pass membrane protein</topology>
    </subcellularLocation>
</comment>
<reference evidence="7" key="1">
    <citation type="submission" date="2021-07" db="EMBL/GenBank/DDBJ databases">
        <title>Elsinoe batatas strain:CRI-CJ2 Genome sequencing and assembly.</title>
        <authorList>
            <person name="Huang L."/>
        </authorList>
    </citation>
    <scope>NUCLEOTIDE SEQUENCE</scope>
    <source>
        <strain evidence="7">CRI-CJ2</strain>
    </source>
</reference>
<organism evidence="7 8">
    <name type="scientific">Elsinoe batatas</name>
    <dbReference type="NCBI Taxonomy" id="2601811"/>
    <lineage>
        <taxon>Eukaryota</taxon>
        <taxon>Fungi</taxon>
        <taxon>Dikarya</taxon>
        <taxon>Ascomycota</taxon>
        <taxon>Pezizomycotina</taxon>
        <taxon>Dothideomycetes</taxon>
        <taxon>Dothideomycetidae</taxon>
        <taxon>Myriangiales</taxon>
        <taxon>Elsinoaceae</taxon>
        <taxon>Elsinoe</taxon>
    </lineage>
</organism>
<dbReference type="Pfam" id="PF08592">
    <property type="entry name" value="Anthrone_oxy"/>
    <property type="match status" value="1"/>
</dbReference>
<dbReference type="Proteomes" id="UP000809789">
    <property type="component" value="Unassembled WGS sequence"/>
</dbReference>
<evidence type="ECO:0000256" key="2">
    <source>
        <dbReference type="ARBA" id="ARBA00022692"/>
    </source>
</evidence>
<protein>
    <submittedName>
        <fullName evidence="7">Uncharacterized protein</fullName>
    </submittedName>
</protein>
<keyword evidence="3 6" id="KW-1133">Transmembrane helix</keyword>
<dbReference type="OrthoDB" id="3750842at2759"/>
<dbReference type="GO" id="GO:0016020">
    <property type="term" value="C:membrane"/>
    <property type="evidence" value="ECO:0007669"/>
    <property type="project" value="UniProtKB-SubCell"/>
</dbReference>
<dbReference type="EMBL" id="JAESVG020000007">
    <property type="protein sequence ID" value="KAG8626167.1"/>
    <property type="molecule type" value="Genomic_DNA"/>
</dbReference>
<sequence length="172" mass="18629">MTIIPLPQSITAATVTASFILVGNAITQSWMTIPTLIASFPSPSAGPAHADRASLLGAQWPLMHKVGNNFFRPISMLAIFGYAFGAWSTYQGAMKGDWRLFALSALCHVVNVVHSAVNLQPINARLDALGEAKDKGYAVEQARRWVECNKWRVVFPGVAGSLAIWQAFLVGM</sequence>
<feature type="transmembrane region" description="Helical" evidence="6">
    <location>
        <begin position="153"/>
        <end position="171"/>
    </location>
</feature>
<gene>
    <name evidence="7" type="ORF">KVT40_006568</name>
</gene>
<comment type="caution">
    <text evidence="7">The sequence shown here is derived from an EMBL/GenBank/DDBJ whole genome shotgun (WGS) entry which is preliminary data.</text>
</comment>
<feature type="transmembrane region" description="Helical" evidence="6">
    <location>
        <begin position="70"/>
        <end position="90"/>
    </location>
</feature>
<evidence type="ECO:0000313" key="8">
    <source>
        <dbReference type="Proteomes" id="UP000809789"/>
    </source>
</evidence>
<keyword evidence="8" id="KW-1185">Reference proteome</keyword>